<keyword evidence="1 3" id="KW-0853">WD repeat</keyword>
<dbReference type="Gene3D" id="2.130.10.10">
    <property type="entry name" value="YVTN repeat-like/Quinoprotein amine dehydrogenase"/>
    <property type="match status" value="1"/>
</dbReference>
<protein>
    <submittedName>
        <fullName evidence="4">Mitotic checkpoint protein and polyA+ RNA export protein, putative</fullName>
    </submittedName>
</protein>
<proteinExistence type="predicted"/>
<sequence>MSFQTYWGSAQNYQTPQFQQQVQPQIKPIVRIPYQTNLQPFFSIQDACNDSISDVSWSMTGNDSVISVCGWDSTVRILALNNESSKLASALVNDCPVTKLATTHDPLTLFFGDSYGFVYGWNAQQQGASQKIRIAQHKGVVTGLKFSADLGIILSTGTDGVIRIIDARTSKIAFSINLASKITCVDLKGDMFCVGQQNGMVGMFDLRNMRELTSSVVGKFPVTRSVPLCVSMFEDGKGCSFGTADSTIYNYFFTNSLSETSYCFKAHTSKKPTGVEMYPVNVVKYRFDGSLFTAGGDGSMGFWDVFKFKAIGMLPPIANFASITAGCYSPDGRYLAIGVGYDWSYGVYGSSLMKESGLLVKAVDPAICRS</sequence>
<evidence type="ECO:0000256" key="2">
    <source>
        <dbReference type="ARBA" id="ARBA00022737"/>
    </source>
</evidence>
<evidence type="ECO:0000313" key="4">
    <source>
        <dbReference type="EMBL" id="ELP89447.1"/>
    </source>
</evidence>
<dbReference type="InterPro" id="IPR015943">
    <property type="entry name" value="WD40/YVTN_repeat-like_dom_sf"/>
</dbReference>
<dbReference type="Pfam" id="PF00400">
    <property type="entry name" value="WD40"/>
    <property type="match status" value="1"/>
</dbReference>
<dbReference type="InterPro" id="IPR036322">
    <property type="entry name" value="WD40_repeat_dom_sf"/>
</dbReference>
<dbReference type="AlphaFoldDB" id="A0A0A1U5E2"/>
<reference evidence="4 5" key="1">
    <citation type="submission" date="2012-10" db="EMBL/GenBank/DDBJ databases">
        <authorList>
            <person name="Zafar N."/>
            <person name="Inman J."/>
            <person name="Hall N."/>
            <person name="Lorenzi H."/>
            <person name="Caler E."/>
        </authorList>
    </citation>
    <scope>NUCLEOTIDE SEQUENCE [LARGE SCALE GENOMIC DNA]</scope>
    <source>
        <strain evidence="4 5">IP1</strain>
    </source>
</reference>
<evidence type="ECO:0000313" key="5">
    <source>
        <dbReference type="Proteomes" id="UP000014680"/>
    </source>
</evidence>
<evidence type="ECO:0000256" key="3">
    <source>
        <dbReference type="PROSITE-ProRule" id="PRU00221"/>
    </source>
</evidence>
<feature type="repeat" description="WD" evidence="3">
    <location>
        <begin position="134"/>
        <end position="175"/>
    </location>
</feature>
<dbReference type="OrthoDB" id="256303at2759"/>
<dbReference type="SMART" id="SM00320">
    <property type="entry name" value="WD40"/>
    <property type="match status" value="3"/>
</dbReference>
<evidence type="ECO:0000256" key="1">
    <source>
        <dbReference type="ARBA" id="ARBA00022574"/>
    </source>
</evidence>
<dbReference type="KEGG" id="eiv:EIN_390720"/>
<gene>
    <name evidence="4" type="ORF">EIN_390720</name>
</gene>
<dbReference type="GeneID" id="14888493"/>
<dbReference type="Proteomes" id="UP000014680">
    <property type="component" value="Unassembled WGS sequence"/>
</dbReference>
<dbReference type="SUPFAM" id="SSF50978">
    <property type="entry name" value="WD40 repeat-like"/>
    <property type="match status" value="1"/>
</dbReference>
<accession>A0A0A1U5E2</accession>
<dbReference type="PROSITE" id="PS50082">
    <property type="entry name" value="WD_REPEATS_2"/>
    <property type="match status" value="1"/>
</dbReference>
<dbReference type="VEuPathDB" id="AmoebaDB:EIN_390720"/>
<dbReference type="InterPro" id="IPR001680">
    <property type="entry name" value="WD40_rpt"/>
</dbReference>
<organism evidence="4 5">
    <name type="scientific">Entamoeba invadens IP1</name>
    <dbReference type="NCBI Taxonomy" id="370355"/>
    <lineage>
        <taxon>Eukaryota</taxon>
        <taxon>Amoebozoa</taxon>
        <taxon>Evosea</taxon>
        <taxon>Archamoebae</taxon>
        <taxon>Mastigamoebida</taxon>
        <taxon>Entamoebidae</taxon>
        <taxon>Entamoeba</taxon>
    </lineage>
</organism>
<dbReference type="PANTHER" id="PTHR10971">
    <property type="entry name" value="MRNA EXPORT FACTOR AND BUB3"/>
    <property type="match status" value="1"/>
</dbReference>
<keyword evidence="2" id="KW-0677">Repeat</keyword>
<name>A0A0A1U5E2_ENTIV</name>
<dbReference type="RefSeq" id="XP_004256218.1">
    <property type="nucleotide sequence ID" value="XM_004256170.1"/>
</dbReference>
<keyword evidence="5" id="KW-1185">Reference proteome</keyword>
<dbReference type="EMBL" id="KB206629">
    <property type="protein sequence ID" value="ELP89447.1"/>
    <property type="molecule type" value="Genomic_DNA"/>
</dbReference>